<reference evidence="4 5" key="1">
    <citation type="submission" date="2024-11" db="EMBL/GenBank/DDBJ databases">
        <authorList>
            <person name="Heng Y.C."/>
            <person name="Lim A.C.H."/>
            <person name="Lee J.K.Y."/>
            <person name="Kittelmann S."/>
        </authorList>
    </citation>
    <scope>NUCLEOTIDE SEQUENCE [LARGE SCALE GENOMIC DNA]</scope>
    <source>
        <strain evidence="4 5">WILCCON 0112</strain>
    </source>
</reference>
<feature type="transmembrane region" description="Helical" evidence="2">
    <location>
        <begin position="68"/>
        <end position="88"/>
    </location>
</feature>
<evidence type="ECO:0000313" key="4">
    <source>
        <dbReference type="EMBL" id="MFL0163858.1"/>
    </source>
</evidence>
<keyword evidence="2" id="KW-0472">Membrane</keyword>
<accession>A0ABW8RYZ2</accession>
<protein>
    <submittedName>
        <fullName evidence="4">EamA family transporter</fullName>
    </submittedName>
</protein>
<dbReference type="Gene3D" id="1.10.3730.20">
    <property type="match status" value="1"/>
</dbReference>
<dbReference type="InterPro" id="IPR037185">
    <property type="entry name" value="EmrE-like"/>
</dbReference>
<evidence type="ECO:0000259" key="3">
    <source>
        <dbReference type="Pfam" id="PF00892"/>
    </source>
</evidence>
<sequence length="114" mass="12427">MNSIYVSLKKNKYGILLMIISSIFVCVGQLFWKLSTNDGVIFLLVGFFLYAIGALMMIIAYKFGSLSVLQPVLSLNYVLSLILAQIILNETINLTKIIGVVIIILGVVLIGGGD</sequence>
<comment type="similarity">
    <text evidence="1">Belongs to the EamA transporter family.</text>
</comment>
<dbReference type="RefSeq" id="WP_406760350.1">
    <property type="nucleotide sequence ID" value="NZ_JBJIAB010000002.1"/>
</dbReference>
<name>A0ABW8RYZ2_9CLOT</name>
<proteinExistence type="inferred from homology"/>
<feature type="domain" description="EamA" evidence="3">
    <location>
        <begin position="16"/>
        <end position="110"/>
    </location>
</feature>
<dbReference type="Pfam" id="PF00892">
    <property type="entry name" value="EamA"/>
    <property type="match status" value="1"/>
</dbReference>
<dbReference type="EMBL" id="JBJIAB010000002">
    <property type="protein sequence ID" value="MFL0163858.1"/>
    <property type="molecule type" value="Genomic_DNA"/>
</dbReference>
<feature type="transmembrane region" description="Helical" evidence="2">
    <location>
        <begin position="12"/>
        <end position="34"/>
    </location>
</feature>
<dbReference type="InterPro" id="IPR000620">
    <property type="entry name" value="EamA_dom"/>
</dbReference>
<gene>
    <name evidence="4" type="ORF">ACJDTP_02110</name>
</gene>
<evidence type="ECO:0000256" key="2">
    <source>
        <dbReference type="SAM" id="Phobius"/>
    </source>
</evidence>
<organism evidence="4 5">
    <name type="scientific">Candidatus Clostridium helianthi</name>
    <dbReference type="NCBI Taxonomy" id="3381660"/>
    <lineage>
        <taxon>Bacteria</taxon>
        <taxon>Bacillati</taxon>
        <taxon>Bacillota</taxon>
        <taxon>Clostridia</taxon>
        <taxon>Eubacteriales</taxon>
        <taxon>Clostridiaceae</taxon>
        <taxon>Clostridium</taxon>
    </lineage>
</organism>
<evidence type="ECO:0000313" key="5">
    <source>
        <dbReference type="Proteomes" id="UP001623600"/>
    </source>
</evidence>
<feature type="transmembrane region" description="Helical" evidence="2">
    <location>
        <begin position="94"/>
        <end position="112"/>
    </location>
</feature>
<feature type="transmembrane region" description="Helical" evidence="2">
    <location>
        <begin position="40"/>
        <end position="61"/>
    </location>
</feature>
<keyword evidence="5" id="KW-1185">Reference proteome</keyword>
<comment type="caution">
    <text evidence="4">The sequence shown here is derived from an EMBL/GenBank/DDBJ whole genome shotgun (WGS) entry which is preliminary data.</text>
</comment>
<keyword evidence="2" id="KW-0812">Transmembrane</keyword>
<evidence type="ECO:0000256" key="1">
    <source>
        <dbReference type="ARBA" id="ARBA00007362"/>
    </source>
</evidence>
<dbReference type="SUPFAM" id="SSF103481">
    <property type="entry name" value="Multidrug resistance efflux transporter EmrE"/>
    <property type="match status" value="1"/>
</dbReference>
<dbReference type="Proteomes" id="UP001623600">
    <property type="component" value="Unassembled WGS sequence"/>
</dbReference>
<keyword evidence="2" id="KW-1133">Transmembrane helix</keyword>